<feature type="region of interest" description="Disordered" evidence="2">
    <location>
        <begin position="691"/>
        <end position="736"/>
    </location>
</feature>
<dbReference type="AlphaFoldDB" id="A0A1I8FDY6"/>
<dbReference type="GO" id="GO:0015293">
    <property type="term" value="F:symporter activity"/>
    <property type="evidence" value="ECO:0007669"/>
    <property type="project" value="InterPro"/>
</dbReference>
<accession>A0A1I8FDY6</accession>
<evidence type="ECO:0000313" key="4">
    <source>
        <dbReference type="Proteomes" id="UP000095280"/>
    </source>
</evidence>
<reference evidence="5" key="1">
    <citation type="submission" date="2016-11" db="UniProtKB">
        <authorList>
            <consortium name="WormBaseParasite"/>
        </authorList>
    </citation>
    <scope>IDENTIFICATION</scope>
</reference>
<dbReference type="WBParaSite" id="maker-unitig_30137-snap-gene-0.3-mRNA-1">
    <property type="protein sequence ID" value="maker-unitig_30137-snap-gene-0.3-mRNA-1"/>
    <property type="gene ID" value="maker-unitig_30137-snap-gene-0.3"/>
</dbReference>
<keyword evidence="3" id="KW-1133">Transmembrane helix</keyword>
<keyword evidence="3" id="KW-0472">Membrane</keyword>
<keyword evidence="3" id="KW-0812">Transmembrane</keyword>
<feature type="transmembrane region" description="Helical" evidence="3">
    <location>
        <begin position="147"/>
        <end position="168"/>
    </location>
</feature>
<keyword evidence="4" id="KW-1185">Reference proteome</keyword>
<dbReference type="GO" id="GO:0005886">
    <property type="term" value="C:plasma membrane"/>
    <property type="evidence" value="ECO:0007669"/>
    <property type="project" value="TreeGrafter"/>
</dbReference>
<proteinExistence type="inferred from homology"/>
<feature type="compositionally biased region" description="Low complexity" evidence="2">
    <location>
        <begin position="696"/>
        <end position="707"/>
    </location>
</feature>
<dbReference type="Proteomes" id="UP000095280">
    <property type="component" value="Unplaced"/>
</dbReference>
<evidence type="ECO:0000256" key="2">
    <source>
        <dbReference type="SAM" id="MobiDB-lite"/>
    </source>
</evidence>
<evidence type="ECO:0000313" key="5">
    <source>
        <dbReference type="WBParaSite" id="maker-unitig_30137-snap-gene-0.3-mRNA-1"/>
    </source>
</evidence>
<name>A0A1I8FDY6_9PLAT</name>
<dbReference type="InterPro" id="IPR039672">
    <property type="entry name" value="MFS_2"/>
</dbReference>
<dbReference type="PANTHER" id="PTHR11328:SF24">
    <property type="entry name" value="MAJOR FACILITATOR SUPERFAMILY (MFS) PROFILE DOMAIN-CONTAINING PROTEIN"/>
    <property type="match status" value="1"/>
</dbReference>
<organism evidence="4 5">
    <name type="scientific">Macrostomum lignano</name>
    <dbReference type="NCBI Taxonomy" id="282301"/>
    <lineage>
        <taxon>Eukaryota</taxon>
        <taxon>Metazoa</taxon>
        <taxon>Spiralia</taxon>
        <taxon>Lophotrochozoa</taxon>
        <taxon>Platyhelminthes</taxon>
        <taxon>Rhabditophora</taxon>
        <taxon>Macrostomorpha</taxon>
        <taxon>Macrostomida</taxon>
        <taxon>Macrostomidae</taxon>
        <taxon>Macrostomum</taxon>
    </lineage>
</organism>
<evidence type="ECO:0000256" key="1">
    <source>
        <dbReference type="ARBA" id="ARBA00008335"/>
    </source>
</evidence>
<protein>
    <submittedName>
        <fullName evidence="5">Aa_trans domain-containing protein</fullName>
    </submittedName>
</protein>
<feature type="region of interest" description="Disordered" evidence="2">
    <location>
        <begin position="1"/>
        <end position="24"/>
    </location>
</feature>
<dbReference type="GO" id="GO:0008643">
    <property type="term" value="P:carbohydrate transport"/>
    <property type="evidence" value="ECO:0007669"/>
    <property type="project" value="InterPro"/>
</dbReference>
<comment type="similarity">
    <text evidence="1">Belongs to the major facilitator superfamily.</text>
</comment>
<dbReference type="PANTHER" id="PTHR11328">
    <property type="entry name" value="MAJOR FACILITATOR SUPERFAMILY DOMAIN-CONTAINING PROTEIN"/>
    <property type="match status" value="1"/>
</dbReference>
<feature type="compositionally biased region" description="Low complexity" evidence="2">
    <location>
        <begin position="817"/>
        <end position="832"/>
    </location>
</feature>
<feature type="compositionally biased region" description="Basic residues" evidence="2">
    <location>
        <begin position="586"/>
        <end position="602"/>
    </location>
</feature>
<feature type="transmembrane region" description="Helical" evidence="3">
    <location>
        <begin position="123"/>
        <end position="140"/>
    </location>
</feature>
<feature type="region of interest" description="Disordered" evidence="2">
    <location>
        <begin position="799"/>
        <end position="832"/>
    </location>
</feature>
<evidence type="ECO:0000256" key="3">
    <source>
        <dbReference type="SAM" id="Phobius"/>
    </source>
</evidence>
<feature type="transmembrane region" description="Helical" evidence="3">
    <location>
        <begin position="85"/>
        <end position="103"/>
    </location>
</feature>
<feature type="compositionally biased region" description="Low complexity" evidence="2">
    <location>
        <begin position="9"/>
        <end position="24"/>
    </location>
</feature>
<feature type="transmembrane region" description="Helical" evidence="3">
    <location>
        <begin position="44"/>
        <end position="64"/>
    </location>
</feature>
<sequence>SGRTGCTLASASGNSHSNGSLLSSKPVRAGTAHVSPEEEARYRLGASIIGAVVLLCGGIGFFGTKEIAASHAGHVPRSCLGHRPYRLLMLSFMLSSLAIQTVQKTAWLLYTIYSLKMKPHLKFAIAVVMVTAILVTPLVVQFVPQYYATMVVAGCYVSINMLLPWIMLPDVIDDYTVSTAVAADEAAFYSLYVFFNKFAVASAPPACSWDFTSPATSCRLPAISLRWRNLDKRMLKAAAQLDGLPMNLNSLDYLGSSVRPAGSLWATSHRCSRQLPRPLTATVTARRRPVRLRGSSAAACTPAARGQRLRGSDSAPDPDGVWQEESGCRPRLRRHTVWRGCRASSAPGAGQEILAGAEATYTLSLRLVETCRRLCAAISCCHASCAASSETPDAPEQASLAAGHKLQIRWAVHCQAGDRVMWGPPCCFRLARPMRVIATDASGRSKRHAVACLSVNQASRQSRPSRQTVAMADEQLARDRRASMARLRGPARAARCSVRQQGDSTNHDFIIALLVAMRDDACRQAPEWNQRPNARTRAHSGQTPHGILVAFKSFGRPAAGIEGVVLVQVRTGWAAAARPRTQPSRRQCKARPRRREQRRRRSATGPAWPRYVCSRRTSSSTWDGAVPRLPSAGCPTLPMCWARPPPGVPGVQGGFLASLCHPRKASAAAESVGDESQAPNAVQVGAQVELGGPGAAAGEADPPAEMPTSSSSPRLSPIADRKPSSSEAATRQQRPRCWRHPVEVVNSAALLAAVEAVKKSVQHADSSAAAAAASASGGFSSSPLMRSFLKASILDRVRSSRFHSASSSTPPAPSSPPATAAAAESLESSAGC</sequence>
<feature type="region of interest" description="Disordered" evidence="2">
    <location>
        <begin position="298"/>
        <end position="326"/>
    </location>
</feature>
<feature type="region of interest" description="Disordered" evidence="2">
    <location>
        <begin position="577"/>
        <end position="610"/>
    </location>
</feature>